<feature type="transmembrane region" description="Helical" evidence="1">
    <location>
        <begin position="291"/>
        <end position="311"/>
    </location>
</feature>
<name>A0ABQ8YGV2_9EUKA</name>
<feature type="transmembrane region" description="Helical" evidence="1">
    <location>
        <begin position="250"/>
        <end position="270"/>
    </location>
</feature>
<keyword evidence="3" id="KW-1185">Reference proteome</keyword>
<comment type="caution">
    <text evidence="2">The sequence shown here is derived from an EMBL/GenBank/DDBJ whole genome shotgun (WGS) entry which is preliminary data.</text>
</comment>
<protein>
    <submittedName>
        <fullName evidence="2">Uncharacterized protein</fullName>
    </submittedName>
</protein>
<feature type="transmembrane region" description="Helical" evidence="1">
    <location>
        <begin position="402"/>
        <end position="419"/>
    </location>
</feature>
<dbReference type="Proteomes" id="UP001150062">
    <property type="component" value="Unassembled WGS sequence"/>
</dbReference>
<feature type="transmembrane region" description="Helical" evidence="1">
    <location>
        <begin position="439"/>
        <end position="457"/>
    </location>
</feature>
<feature type="transmembrane region" description="Helical" evidence="1">
    <location>
        <begin position="317"/>
        <end position="342"/>
    </location>
</feature>
<evidence type="ECO:0000256" key="1">
    <source>
        <dbReference type="SAM" id="Phobius"/>
    </source>
</evidence>
<feature type="transmembrane region" description="Helical" evidence="1">
    <location>
        <begin position="469"/>
        <end position="488"/>
    </location>
</feature>
<keyword evidence="1" id="KW-0472">Membrane</keyword>
<feature type="transmembrane region" description="Helical" evidence="1">
    <location>
        <begin position="374"/>
        <end position="396"/>
    </location>
</feature>
<keyword evidence="1" id="KW-1133">Transmembrane helix</keyword>
<accession>A0ABQ8YGV2</accession>
<reference evidence="2" key="1">
    <citation type="submission" date="2022-08" db="EMBL/GenBank/DDBJ databases">
        <title>Novel sulfate-reducing endosymbionts in the free-living metamonad Anaeramoeba.</title>
        <authorList>
            <person name="Jerlstrom-Hultqvist J."/>
            <person name="Cepicka I."/>
            <person name="Gallot-Lavallee L."/>
            <person name="Salas-Leiva D."/>
            <person name="Curtis B.A."/>
            <person name="Zahonova K."/>
            <person name="Pipaliya S."/>
            <person name="Dacks J."/>
            <person name="Roger A.J."/>
        </authorList>
    </citation>
    <scope>NUCLEOTIDE SEQUENCE</scope>
    <source>
        <strain evidence="2">Schooner1</strain>
    </source>
</reference>
<dbReference type="EMBL" id="JAOAOG010000168">
    <property type="protein sequence ID" value="KAJ6243734.1"/>
    <property type="molecule type" value="Genomic_DNA"/>
</dbReference>
<feature type="transmembrane region" description="Helical" evidence="1">
    <location>
        <begin position="220"/>
        <end position="244"/>
    </location>
</feature>
<keyword evidence="1" id="KW-0812">Transmembrane</keyword>
<proteinExistence type="predicted"/>
<gene>
    <name evidence="2" type="ORF">M0813_22174</name>
</gene>
<sequence>MSSTELFEFSIESSDVPLMEKTKNEKLKKTSNLNYNIDNYDFSSFNLDLIYEKDPNMPAFQIINDNNRQDYISNFMKIRKQKLFHTKDQNGNIHLYRNEEAHIDDYKIFGLSSSLFLRLLKKIQKILKYQDKDTEDLYLENALVMYKTHKGAHDCLKTMKYGISRRIKSLLFGKCFNRYKRPTFNGKKIKVSRPTSARKLRWGNFNVSTREKIRHNVYKIIVCVVITWIVGPLLSYVAYGFAVIEKNEYICIPLSFLIYLSNEVLEWLLIKWRKYPRISSKLKERTSMLHIILFAKSANTIGTLIMVWFTMETWTDTVYMSLETSSLIVFIYCILDPIVFILREVYQEKRKMKFALERAQTTWDMYKNMMPKKVWLSLWYVRVLFILHLIIAMFIFIPFLSVLGLIGIGIIGISWKIFLLKYADANYLKQITEFMHKRVMYYFTSYSWFVIIIYWLAYKLVYFPDSKNVEWGNFVFTWVCYLFWRISWYGTEDFWDKKQKYTHRNYQHIRLKESYYRYKNPSKLNYDLEITSSESSIHSEDLNVSFSEK</sequence>
<evidence type="ECO:0000313" key="3">
    <source>
        <dbReference type="Proteomes" id="UP001150062"/>
    </source>
</evidence>
<organism evidence="2 3">
    <name type="scientific">Anaeramoeba flamelloides</name>
    <dbReference type="NCBI Taxonomy" id="1746091"/>
    <lineage>
        <taxon>Eukaryota</taxon>
        <taxon>Metamonada</taxon>
        <taxon>Anaeramoebidae</taxon>
        <taxon>Anaeramoeba</taxon>
    </lineage>
</organism>
<evidence type="ECO:0000313" key="2">
    <source>
        <dbReference type="EMBL" id="KAJ6243734.1"/>
    </source>
</evidence>